<dbReference type="AlphaFoldDB" id="A0A7W8YQ37"/>
<comment type="caution">
    <text evidence="1">The sequence shown here is derived from an EMBL/GenBank/DDBJ whole genome shotgun (WGS) entry which is preliminary data.</text>
</comment>
<evidence type="ECO:0000313" key="2">
    <source>
        <dbReference type="Proteomes" id="UP000537718"/>
    </source>
</evidence>
<dbReference type="Proteomes" id="UP000537718">
    <property type="component" value="Unassembled WGS sequence"/>
</dbReference>
<sequence length="120" mass="13982">MKYCQDCGAQLKGRADKKFCDDYCRCHYNNEINRNRDQDFKKINSILKKNAGILEKLIQQGIKTSTVHLLSGAGFNFNFFTHQLQEQNGEISIYCYNYGYLKINEEQLMIKQVTHSLSSK</sequence>
<dbReference type="EMBL" id="JACHCF010000002">
    <property type="protein sequence ID" value="MBB5619752.1"/>
    <property type="molecule type" value="Genomic_DNA"/>
</dbReference>
<gene>
    <name evidence="1" type="ORF">HDE69_000790</name>
</gene>
<proteinExistence type="predicted"/>
<name>A0A7W8YQ37_9SPHI</name>
<evidence type="ECO:0000313" key="1">
    <source>
        <dbReference type="EMBL" id="MBB5619752.1"/>
    </source>
</evidence>
<organism evidence="1 2">
    <name type="scientific">Pedobacter cryoconitis</name>
    <dbReference type="NCBI Taxonomy" id="188932"/>
    <lineage>
        <taxon>Bacteria</taxon>
        <taxon>Pseudomonadati</taxon>
        <taxon>Bacteroidota</taxon>
        <taxon>Sphingobacteriia</taxon>
        <taxon>Sphingobacteriales</taxon>
        <taxon>Sphingobacteriaceae</taxon>
        <taxon>Pedobacter</taxon>
    </lineage>
</organism>
<accession>A0A7W8YQ37</accession>
<dbReference type="RefSeq" id="WP_183865868.1">
    <property type="nucleotide sequence ID" value="NZ_JACHCF010000002.1"/>
</dbReference>
<evidence type="ECO:0008006" key="3">
    <source>
        <dbReference type="Google" id="ProtNLM"/>
    </source>
</evidence>
<reference evidence="1 2" key="1">
    <citation type="submission" date="2020-08" db="EMBL/GenBank/DDBJ databases">
        <title>Genomic Encyclopedia of Type Strains, Phase IV (KMG-V): Genome sequencing to study the core and pangenomes of soil and plant-associated prokaryotes.</title>
        <authorList>
            <person name="Whitman W."/>
        </authorList>
    </citation>
    <scope>NUCLEOTIDE SEQUENCE [LARGE SCALE GENOMIC DNA]</scope>
    <source>
        <strain evidence="1 2">MP7CTX6</strain>
    </source>
</reference>
<protein>
    <recommendedName>
        <fullName evidence="3">DUF2116 family Zn-ribbon domain-containing protein</fullName>
    </recommendedName>
</protein>